<keyword evidence="1" id="KW-0812">Transmembrane</keyword>
<sequence>MGSYDNTDISYKAAGAETYHLPILYTEDERSSYAAWGIKKEKLLLPFAVATILIDAFVLCATVVYLLAVRRQTPAFSVWISCWGGLVGDVSYGVALVLTVLILKPLDWLFDKIMHRPEEPKMLQVTPKETGVSYFLLRGTTVLAQGMLTWDAWEAALTVETNEILLEGQRLRIGSNTIASIYPPEKQKPWMDHPAEQITGTISLAYIRENMQGYRASLEEQKREAEWRRQNP</sequence>
<dbReference type="Proteomes" id="UP000266172">
    <property type="component" value="Unassembled WGS sequence"/>
</dbReference>
<comment type="caution">
    <text evidence="2">The sequence shown here is derived from an EMBL/GenBank/DDBJ whole genome shotgun (WGS) entry which is preliminary data.</text>
</comment>
<feature type="transmembrane region" description="Helical" evidence="1">
    <location>
        <begin position="43"/>
        <end position="66"/>
    </location>
</feature>
<feature type="transmembrane region" description="Helical" evidence="1">
    <location>
        <begin position="78"/>
        <end position="103"/>
    </location>
</feature>
<evidence type="ECO:0000256" key="1">
    <source>
        <dbReference type="SAM" id="Phobius"/>
    </source>
</evidence>
<keyword evidence="1" id="KW-1133">Transmembrane helix</keyword>
<evidence type="ECO:0000313" key="2">
    <source>
        <dbReference type="EMBL" id="RGS38907.1"/>
    </source>
</evidence>
<organism evidence="2 3">
    <name type="scientific">Roseburia hominis</name>
    <dbReference type="NCBI Taxonomy" id="301301"/>
    <lineage>
        <taxon>Bacteria</taxon>
        <taxon>Bacillati</taxon>
        <taxon>Bacillota</taxon>
        <taxon>Clostridia</taxon>
        <taxon>Lachnospirales</taxon>
        <taxon>Lachnospiraceae</taxon>
        <taxon>Roseburia</taxon>
    </lineage>
</organism>
<evidence type="ECO:0000313" key="3">
    <source>
        <dbReference type="Proteomes" id="UP000266172"/>
    </source>
</evidence>
<keyword evidence="1" id="KW-0472">Membrane</keyword>
<proteinExistence type="predicted"/>
<protein>
    <submittedName>
        <fullName evidence="2">Uncharacterized protein</fullName>
    </submittedName>
</protein>
<dbReference type="AlphaFoldDB" id="A0A395V7M1"/>
<gene>
    <name evidence="2" type="ORF">DWX93_11825</name>
</gene>
<dbReference type="RefSeq" id="WP_118097789.1">
    <property type="nucleotide sequence ID" value="NZ_QRVL01000010.1"/>
</dbReference>
<dbReference type="EMBL" id="QRVL01000010">
    <property type="protein sequence ID" value="RGS38907.1"/>
    <property type="molecule type" value="Genomic_DNA"/>
</dbReference>
<reference evidence="2 3" key="1">
    <citation type="submission" date="2018-08" db="EMBL/GenBank/DDBJ databases">
        <title>A genome reference for cultivated species of the human gut microbiota.</title>
        <authorList>
            <person name="Zou Y."/>
            <person name="Xue W."/>
            <person name="Luo G."/>
        </authorList>
    </citation>
    <scope>NUCLEOTIDE SEQUENCE [LARGE SCALE GENOMIC DNA]</scope>
    <source>
        <strain evidence="2 3">AF22-12AC</strain>
    </source>
</reference>
<accession>A0A395V7M1</accession>
<name>A0A395V7M1_9FIRM</name>